<comment type="caution">
    <text evidence="1">The sequence shown here is derived from an EMBL/GenBank/DDBJ whole genome shotgun (WGS) entry which is preliminary data.</text>
</comment>
<organism evidence="1 2">
    <name type="scientific">Paenibacillus ferrarius</name>
    <dbReference type="NCBI Taxonomy" id="1469647"/>
    <lineage>
        <taxon>Bacteria</taxon>
        <taxon>Bacillati</taxon>
        <taxon>Bacillota</taxon>
        <taxon>Bacilli</taxon>
        <taxon>Bacillales</taxon>
        <taxon>Paenibacillaceae</taxon>
        <taxon>Paenibacillus</taxon>
    </lineage>
</organism>
<proteinExistence type="predicted"/>
<dbReference type="InterPro" id="IPR039556">
    <property type="entry name" value="ICL/PEPM"/>
</dbReference>
<dbReference type="OrthoDB" id="9780430at2"/>
<evidence type="ECO:0000313" key="1">
    <source>
        <dbReference type="EMBL" id="OPH57675.1"/>
    </source>
</evidence>
<sequence length="259" mass="28378">MNKIQEFNALHEENGLLLLGNVWDLLSALSLENAGFKAVGTSSWGIAKSLGYSDGEMIDFEQQLNVIKTIANHVKIPVTADIESGYGHNEKTIVDNVLKLADLGVVGINIEDSHKNQKGLKQEIAQCNLLTKIRNALEANGYSDFFINARTDTYLQNNDPLEETIIRAKAYVESGASGIFVPGLKEDEEIIAVVSEINAPLNIMTLPGLTNCNKLKEFGVRRISLGGALYRKLNNLLDNCAAQLLESQDTSVLFETNGR</sequence>
<dbReference type="InterPro" id="IPR040442">
    <property type="entry name" value="Pyrv_kinase-like_dom_sf"/>
</dbReference>
<dbReference type="EMBL" id="MBTG01000012">
    <property type="protein sequence ID" value="OPH57675.1"/>
    <property type="molecule type" value="Genomic_DNA"/>
</dbReference>
<accession>A0A1V4HK62</accession>
<dbReference type="GO" id="GO:0003824">
    <property type="term" value="F:catalytic activity"/>
    <property type="evidence" value="ECO:0007669"/>
    <property type="project" value="InterPro"/>
</dbReference>
<protein>
    <submittedName>
        <fullName evidence="1">Carboxyphosphonoenolpyruvate phosphonomutase</fullName>
    </submittedName>
</protein>
<dbReference type="PANTHER" id="PTHR42905:SF16">
    <property type="entry name" value="CARBOXYPHOSPHONOENOLPYRUVATE PHOSPHONOMUTASE-LIKE PROTEIN (AFU_ORTHOLOGUE AFUA_5G07230)"/>
    <property type="match status" value="1"/>
</dbReference>
<dbReference type="SUPFAM" id="SSF51621">
    <property type="entry name" value="Phosphoenolpyruvate/pyruvate domain"/>
    <property type="match status" value="1"/>
</dbReference>
<dbReference type="STRING" id="1469647.BC351_03940"/>
<dbReference type="InterPro" id="IPR015813">
    <property type="entry name" value="Pyrv/PenolPyrv_kinase-like_dom"/>
</dbReference>
<keyword evidence="1" id="KW-0670">Pyruvate</keyword>
<dbReference type="Pfam" id="PF13714">
    <property type="entry name" value="PEP_mutase"/>
    <property type="match status" value="1"/>
</dbReference>
<reference evidence="2" key="1">
    <citation type="submission" date="2016-07" db="EMBL/GenBank/DDBJ databases">
        <authorList>
            <person name="Florea S."/>
            <person name="Webb J.S."/>
            <person name="Jaromczyk J."/>
            <person name="Schardl C.L."/>
        </authorList>
    </citation>
    <scope>NUCLEOTIDE SEQUENCE [LARGE SCALE GENOMIC DNA]</scope>
    <source>
        <strain evidence="2">CY1</strain>
    </source>
</reference>
<dbReference type="CDD" id="cd00377">
    <property type="entry name" value="ICL_PEPM"/>
    <property type="match status" value="1"/>
</dbReference>
<dbReference type="AlphaFoldDB" id="A0A1V4HK62"/>
<gene>
    <name evidence="1" type="ORF">BC351_03940</name>
</gene>
<keyword evidence="2" id="KW-1185">Reference proteome</keyword>
<dbReference type="Gene3D" id="3.20.20.60">
    <property type="entry name" value="Phosphoenolpyruvate-binding domains"/>
    <property type="match status" value="1"/>
</dbReference>
<dbReference type="PANTHER" id="PTHR42905">
    <property type="entry name" value="PHOSPHOENOLPYRUVATE CARBOXYLASE"/>
    <property type="match status" value="1"/>
</dbReference>
<name>A0A1V4HK62_9BACL</name>
<dbReference type="Proteomes" id="UP000190626">
    <property type="component" value="Unassembled WGS sequence"/>
</dbReference>
<evidence type="ECO:0000313" key="2">
    <source>
        <dbReference type="Proteomes" id="UP000190626"/>
    </source>
</evidence>
<dbReference type="RefSeq" id="WP_079413123.1">
    <property type="nucleotide sequence ID" value="NZ_MBTG01000012.1"/>
</dbReference>